<dbReference type="PANTHER" id="PTHR23028">
    <property type="entry name" value="ACETYLTRANSFERASE"/>
    <property type="match status" value="1"/>
</dbReference>
<dbReference type="InterPro" id="IPR002656">
    <property type="entry name" value="Acyl_transf_3_dom"/>
</dbReference>
<dbReference type="Proteomes" id="UP000621447">
    <property type="component" value="Unassembled WGS sequence"/>
</dbReference>
<gene>
    <name evidence="4" type="ORF">HRV97_12000</name>
</gene>
<sequence>MRETSGEEHRAQAAQHRGDIAGMRAIAVAGVLLFHVGGSDGGWGVARGGFAGVDIFLVISGYLITGNLLRARAAGQFTLMGFYARRIVRIVPVLTVVVLATLGYAMLALLPVEISRVGKSAAATAASVSNFYFNATTGYFATAGEAQPLLHSWSLGVEEQFYLFHPLLLLWLTRRGWAPRPMLLGIGVASFALGTVQAFHQPAAGFYLLPARAWELALGAWLAAGGVRMRADRSGEGWWPRTWWAGNWVREAASAAGVAMMLLALVMLKPDLPFPAPTALLPCVGAALVLGCGAGTRAGTLLGSRSLRWLGMISYSVYLWHWPIVTFYRLRFGLTLGVAEAAMLVAVSVVVGALSFYLVERPAMRRWRSASPAGVIAAALAVAAALVTLGLGAGATAGWLRPVRPAVSALASFVDYERSAVGRAQFRRGTCFVTDNAPGFDAARCLARRPGRRALLVIGDSYAAQYWRSIAERFPDADVMQATAAGCRPLIEARGAARCTALMRHVFADLVAHRQVEAVVLAGRWLASEDAALARTIAFIRAHGVAVTVVGPAVEYDGSVPLLLARAVQAGNARGIDRFRRHGARRERAIRAIALAAGANYYSVTLRECPRSACRLLAAPGVPIHFDEGHVTQAAARQLMRDFGWPS</sequence>
<feature type="domain" description="Acyltransferase 3" evidence="2">
    <location>
        <begin position="20"/>
        <end position="353"/>
    </location>
</feature>
<evidence type="ECO:0000313" key="4">
    <source>
        <dbReference type="EMBL" id="NTS65882.1"/>
    </source>
</evidence>
<feature type="transmembrane region" description="Helical" evidence="1">
    <location>
        <begin position="90"/>
        <end position="110"/>
    </location>
</feature>
<dbReference type="Pfam" id="PF19040">
    <property type="entry name" value="SGNH"/>
    <property type="match status" value="1"/>
</dbReference>
<feature type="transmembrane region" description="Helical" evidence="1">
    <location>
        <begin position="334"/>
        <end position="359"/>
    </location>
</feature>
<evidence type="ECO:0000313" key="5">
    <source>
        <dbReference type="Proteomes" id="UP000621447"/>
    </source>
</evidence>
<dbReference type="InterPro" id="IPR050879">
    <property type="entry name" value="Acyltransferase_3"/>
</dbReference>
<dbReference type="RefSeq" id="WP_174194515.1">
    <property type="nucleotide sequence ID" value="NZ_JABULH010000005.1"/>
</dbReference>
<feature type="transmembrane region" description="Helical" evidence="1">
    <location>
        <begin position="371"/>
        <end position="400"/>
    </location>
</feature>
<feature type="transmembrane region" description="Helical" evidence="1">
    <location>
        <begin position="307"/>
        <end position="328"/>
    </location>
</feature>
<feature type="transmembrane region" description="Helical" evidence="1">
    <location>
        <begin position="21"/>
        <end position="38"/>
    </location>
</feature>
<organism evidence="4 5">
    <name type="scientific">Sphingomonas hominis</name>
    <dbReference type="NCBI Taxonomy" id="2741495"/>
    <lineage>
        <taxon>Bacteria</taxon>
        <taxon>Pseudomonadati</taxon>
        <taxon>Pseudomonadota</taxon>
        <taxon>Alphaproteobacteria</taxon>
        <taxon>Sphingomonadales</taxon>
        <taxon>Sphingomonadaceae</taxon>
        <taxon>Sphingomonas</taxon>
    </lineage>
</organism>
<keyword evidence="1" id="KW-0812">Transmembrane</keyword>
<keyword evidence="4" id="KW-0808">Transferase</keyword>
<dbReference type="EMBL" id="JABULH010000005">
    <property type="protein sequence ID" value="NTS65882.1"/>
    <property type="molecule type" value="Genomic_DNA"/>
</dbReference>
<reference evidence="4 5" key="1">
    <citation type="submission" date="2020-06" db="EMBL/GenBank/DDBJ databases">
        <title>Sphingomonas hominis sp. nov., a member of the Sphingomonas, isolated from the hair of a 22-year-old girl.</title>
        <authorList>
            <person name="Zhang D.-F."/>
            <person name="Cui X.-W."/>
        </authorList>
    </citation>
    <scope>NUCLEOTIDE SEQUENCE [LARGE SCALE GENOMIC DNA]</scope>
    <source>
        <strain evidence="4 5">HHU CXW</strain>
    </source>
</reference>
<name>A0ABX2JN51_9SPHN</name>
<evidence type="ECO:0000256" key="1">
    <source>
        <dbReference type="SAM" id="Phobius"/>
    </source>
</evidence>
<proteinExistence type="predicted"/>
<comment type="caution">
    <text evidence="4">The sequence shown here is derived from an EMBL/GenBank/DDBJ whole genome shotgun (WGS) entry which is preliminary data.</text>
</comment>
<feature type="transmembrane region" description="Helical" evidence="1">
    <location>
        <begin position="274"/>
        <end position="295"/>
    </location>
</feature>
<dbReference type="InterPro" id="IPR043968">
    <property type="entry name" value="SGNH"/>
</dbReference>
<feature type="transmembrane region" description="Helical" evidence="1">
    <location>
        <begin position="206"/>
        <end position="227"/>
    </location>
</feature>
<keyword evidence="4" id="KW-0012">Acyltransferase</keyword>
<keyword evidence="1" id="KW-1133">Transmembrane helix</keyword>
<evidence type="ECO:0000259" key="3">
    <source>
        <dbReference type="Pfam" id="PF19040"/>
    </source>
</evidence>
<feature type="transmembrane region" description="Helical" evidence="1">
    <location>
        <begin position="50"/>
        <end position="69"/>
    </location>
</feature>
<accession>A0ABX2JN51</accession>
<keyword evidence="1" id="KW-0472">Membrane</keyword>
<feature type="transmembrane region" description="Helical" evidence="1">
    <location>
        <begin position="248"/>
        <end position="268"/>
    </location>
</feature>
<dbReference type="Pfam" id="PF01757">
    <property type="entry name" value="Acyl_transf_3"/>
    <property type="match status" value="1"/>
</dbReference>
<keyword evidence="5" id="KW-1185">Reference proteome</keyword>
<evidence type="ECO:0000259" key="2">
    <source>
        <dbReference type="Pfam" id="PF01757"/>
    </source>
</evidence>
<dbReference type="PANTHER" id="PTHR23028:SF53">
    <property type="entry name" value="ACYL_TRANSF_3 DOMAIN-CONTAINING PROTEIN"/>
    <property type="match status" value="1"/>
</dbReference>
<feature type="domain" description="SGNH" evidence="3">
    <location>
        <begin position="431"/>
        <end position="643"/>
    </location>
</feature>
<protein>
    <submittedName>
        <fullName evidence="4">Acyltransferase</fullName>
    </submittedName>
</protein>
<dbReference type="GO" id="GO:0016746">
    <property type="term" value="F:acyltransferase activity"/>
    <property type="evidence" value="ECO:0007669"/>
    <property type="project" value="UniProtKB-KW"/>
</dbReference>